<dbReference type="PROSITE" id="PS50075">
    <property type="entry name" value="CARRIER"/>
    <property type="match status" value="1"/>
</dbReference>
<proteinExistence type="predicted"/>
<dbReference type="AlphaFoldDB" id="X1NDV3"/>
<accession>X1NDV3</accession>
<dbReference type="EMBL" id="BARV01023172">
    <property type="protein sequence ID" value="GAI28386.1"/>
    <property type="molecule type" value="Genomic_DNA"/>
</dbReference>
<reference evidence="2" key="1">
    <citation type="journal article" date="2014" name="Front. Microbiol.">
        <title>High frequency of phylogenetically diverse reductive dehalogenase-homologous genes in deep subseafloor sedimentary metagenomes.</title>
        <authorList>
            <person name="Kawai M."/>
            <person name="Futagami T."/>
            <person name="Toyoda A."/>
            <person name="Takaki Y."/>
            <person name="Nishi S."/>
            <person name="Hori S."/>
            <person name="Arai W."/>
            <person name="Tsubouchi T."/>
            <person name="Morono Y."/>
            <person name="Uchiyama I."/>
            <person name="Ito T."/>
            <person name="Fujiyama A."/>
            <person name="Inagaki F."/>
            <person name="Takami H."/>
        </authorList>
    </citation>
    <scope>NUCLEOTIDE SEQUENCE</scope>
    <source>
        <strain evidence="2">Expedition CK06-06</strain>
    </source>
</reference>
<gene>
    <name evidence="2" type="ORF">S06H3_38062</name>
</gene>
<evidence type="ECO:0000313" key="2">
    <source>
        <dbReference type="EMBL" id="GAI28386.1"/>
    </source>
</evidence>
<evidence type="ECO:0000259" key="1">
    <source>
        <dbReference type="PROSITE" id="PS50075"/>
    </source>
</evidence>
<dbReference type="InterPro" id="IPR009081">
    <property type="entry name" value="PP-bd_ACP"/>
</dbReference>
<dbReference type="SUPFAM" id="SSF47336">
    <property type="entry name" value="ACP-like"/>
    <property type="match status" value="1"/>
</dbReference>
<sequence>MKAEEIRAMILEVIHEIVPDEDLSNLKGDIRIRDQIEMDSMDFLDVIMELRKRYGVVVPEDDYMELSTLDGSVAYLEPLMKDI</sequence>
<name>X1NDV3_9ZZZZ</name>
<feature type="domain" description="Carrier" evidence="1">
    <location>
        <begin position="4"/>
        <end position="80"/>
    </location>
</feature>
<protein>
    <recommendedName>
        <fullName evidence="1">Carrier domain-containing protein</fullName>
    </recommendedName>
</protein>
<comment type="caution">
    <text evidence="2">The sequence shown here is derived from an EMBL/GenBank/DDBJ whole genome shotgun (WGS) entry which is preliminary data.</text>
</comment>
<dbReference type="Pfam" id="PF00550">
    <property type="entry name" value="PP-binding"/>
    <property type="match status" value="1"/>
</dbReference>
<organism evidence="2">
    <name type="scientific">marine sediment metagenome</name>
    <dbReference type="NCBI Taxonomy" id="412755"/>
    <lineage>
        <taxon>unclassified sequences</taxon>
        <taxon>metagenomes</taxon>
        <taxon>ecological metagenomes</taxon>
    </lineage>
</organism>
<dbReference type="Gene3D" id="1.10.1200.10">
    <property type="entry name" value="ACP-like"/>
    <property type="match status" value="1"/>
</dbReference>
<dbReference type="InterPro" id="IPR036736">
    <property type="entry name" value="ACP-like_sf"/>
</dbReference>